<dbReference type="Proteomes" id="UP000197065">
    <property type="component" value="Unassembled WGS sequence"/>
</dbReference>
<evidence type="ECO:0000256" key="2">
    <source>
        <dbReference type="ARBA" id="ARBA00022448"/>
    </source>
</evidence>
<feature type="domain" description="ABC transmembrane type-1" evidence="8">
    <location>
        <begin position="84"/>
        <end position="297"/>
    </location>
</feature>
<evidence type="ECO:0000313" key="10">
    <source>
        <dbReference type="Proteomes" id="UP000197065"/>
    </source>
</evidence>
<gene>
    <name evidence="9" type="ORF">SAMN07250955_106172</name>
</gene>
<dbReference type="GO" id="GO:0005886">
    <property type="term" value="C:plasma membrane"/>
    <property type="evidence" value="ECO:0007669"/>
    <property type="project" value="UniProtKB-SubCell"/>
</dbReference>
<organism evidence="9 10">
    <name type="scientific">Arboricoccus pini</name>
    <dbReference type="NCBI Taxonomy" id="1963835"/>
    <lineage>
        <taxon>Bacteria</taxon>
        <taxon>Pseudomonadati</taxon>
        <taxon>Pseudomonadota</taxon>
        <taxon>Alphaproteobacteria</taxon>
        <taxon>Geminicoccales</taxon>
        <taxon>Geminicoccaceae</taxon>
        <taxon>Arboricoccus</taxon>
    </lineage>
</organism>
<evidence type="ECO:0000256" key="4">
    <source>
        <dbReference type="ARBA" id="ARBA00022692"/>
    </source>
</evidence>
<dbReference type="CDD" id="cd06261">
    <property type="entry name" value="TM_PBP2"/>
    <property type="match status" value="1"/>
</dbReference>
<feature type="transmembrane region" description="Helical" evidence="7">
    <location>
        <begin position="88"/>
        <end position="109"/>
    </location>
</feature>
<feature type="transmembrane region" description="Helical" evidence="7">
    <location>
        <begin position="218"/>
        <end position="236"/>
    </location>
</feature>
<evidence type="ECO:0000259" key="8">
    <source>
        <dbReference type="PROSITE" id="PS50928"/>
    </source>
</evidence>
<keyword evidence="4 7" id="KW-0812">Transmembrane</keyword>
<feature type="transmembrane region" description="Helical" evidence="7">
    <location>
        <begin position="121"/>
        <end position="141"/>
    </location>
</feature>
<feature type="transmembrane region" description="Helical" evidence="7">
    <location>
        <begin position="169"/>
        <end position="197"/>
    </location>
</feature>
<keyword evidence="2 7" id="KW-0813">Transport</keyword>
<dbReference type="InterPro" id="IPR000515">
    <property type="entry name" value="MetI-like"/>
</dbReference>
<evidence type="ECO:0000256" key="7">
    <source>
        <dbReference type="RuleBase" id="RU363032"/>
    </source>
</evidence>
<keyword evidence="10" id="KW-1185">Reference proteome</keyword>
<evidence type="ECO:0000313" key="9">
    <source>
        <dbReference type="EMBL" id="SNB68339.1"/>
    </source>
</evidence>
<sequence length="307" mass="34250">MAALQKRVGRRAMPWLFLLPNFILFAVFAFLPLALDLVYALTGGDQLSLSSRPFIGGENFSSLLSCGNYLDPTTCERDLFWRSLFNTLLFVVVQVTAMVLIALTTALILNRNLRARGFFRSLVFFPVMLSPVVVALIWKWMLLRQGVFNAWLENVGIAPIDWLSSPNWAFFWAVLVSIWAHVGFYVLILLAGLQAIPRDIYEAADMDATGRWRKLTRITLPLLWPNLLVVIVLALIRGVQTFDEVYVLTGGGPGSATKLIVQFIYETGFATQPRLYGLAAAASVCLAVLLIGLTLAQLRANRRPVNE</sequence>
<evidence type="ECO:0000256" key="3">
    <source>
        <dbReference type="ARBA" id="ARBA00022475"/>
    </source>
</evidence>
<keyword evidence="5 7" id="KW-1133">Transmembrane helix</keyword>
<feature type="transmembrane region" description="Helical" evidence="7">
    <location>
        <begin position="275"/>
        <end position="296"/>
    </location>
</feature>
<dbReference type="Pfam" id="PF00528">
    <property type="entry name" value="BPD_transp_1"/>
    <property type="match status" value="1"/>
</dbReference>
<comment type="similarity">
    <text evidence="7">Belongs to the binding-protein-dependent transport system permease family.</text>
</comment>
<comment type="subcellular location">
    <subcellularLocation>
        <location evidence="1 7">Cell membrane</location>
        <topology evidence="1 7">Multi-pass membrane protein</topology>
    </subcellularLocation>
</comment>
<dbReference type="InterPro" id="IPR051393">
    <property type="entry name" value="ABC_transporter_permease"/>
</dbReference>
<evidence type="ECO:0000256" key="1">
    <source>
        <dbReference type="ARBA" id="ARBA00004651"/>
    </source>
</evidence>
<dbReference type="Gene3D" id="1.10.3720.10">
    <property type="entry name" value="MetI-like"/>
    <property type="match status" value="1"/>
</dbReference>
<keyword evidence="6 7" id="KW-0472">Membrane</keyword>
<dbReference type="InterPro" id="IPR035906">
    <property type="entry name" value="MetI-like_sf"/>
</dbReference>
<dbReference type="PROSITE" id="PS50928">
    <property type="entry name" value="ABC_TM1"/>
    <property type="match status" value="1"/>
</dbReference>
<dbReference type="PANTHER" id="PTHR30193">
    <property type="entry name" value="ABC TRANSPORTER PERMEASE PROTEIN"/>
    <property type="match status" value="1"/>
</dbReference>
<proteinExistence type="inferred from homology"/>
<dbReference type="PANTHER" id="PTHR30193:SF37">
    <property type="entry name" value="INNER MEMBRANE ABC TRANSPORTER PERMEASE PROTEIN YCJO"/>
    <property type="match status" value="1"/>
</dbReference>
<evidence type="ECO:0000256" key="5">
    <source>
        <dbReference type="ARBA" id="ARBA00022989"/>
    </source>
</evidence>
<dbReference type="EMBL" id="FYEH01000006">
    <property type="protein sequence ID" value="SNB68339.1"/>
    <property type="molecule type" value="Genomic_DNA"/>
</dbReference>
<name>A0A212R871_9PROT</name>
<keyword evidence="3" id="KW-1003">Cell membrane</keyword>
<reference evidence="9 10" key="1">
    <citation type="submission" date="2017-06" db="EMBL/GenBank/DDBJ databases">
        <authorList>
            <person name="Kim H.J."/>
            <person name="Triplett B.A."/>
        </authorList>
    </citation>
    <scope>NUCLEOTIDE SEQUENCE [LARGE SCALE GENOMIC DNA]</scope>
    <source>
        <strain evidence="9 10">B29T1</strain>
    </source>
</reference>
<evidence type="ECO:0000256" key="6">
    <source>
        <dbReference type="ARBA" id="ARBA00023136"/>
    </source>
</evidence>
<accession>A0A212R871</accession>
<dbReference type="AlphaFoldDB" id="A0A212R871"/>
<dbReference type="GO" id="GO:0055085">
    <property type="term" value="P:transmembrane transport"/>
    <property type="evidence" value="ECO:0007669"/>
    <property type="project" value="InterPro"/>
</dbReference>
<dbReference type="RefSeq" id="WP_207762010.1">
    <property type="nucleotide sequence ID" value="NZ_FYEH01000006.1"/>
</dbReference>
<dbReference type="SUPFAM" id="SSF161098">
    <property type="entry name" value="MetI-like"/>
    <property type="match status" value="1"/>
</dbReference>
<feature type="transmembrane region" description="Helical" evidence="7">
    <location>
        <begin position="12"/>
        <end position="35"/>
    </location>
</feature>
<protein>
    <submittedName>
        <fullName evidence="9">Carbohydrate ABC transporter membrane protein 1, CUT1 family</fullName>
    </submittedName>
</protein>